<feature type="region of interest" description="Disordered" evidence="1">
    <location>
        <begin position="250"/>
        <end position="283"/>
    </location>
</feature>
<feature type="compositionally biased region" description="Basic residues" evidence="1">
    <location>
        <begin position="158"/>
        <end position="167"/>
    </location>
</feature>
<dbReference type="Pfam" id="PF20233">
    <property type="entry name" value="DUF6590"/>
    <property type="match status" value="1"/>
</dbReference>
<accession>A0ABR0C7G4</accession>
<evidence type="ECO:0000313" key="4">
    <source>
        <dbReference type="Proteomes" id="UP001287286"/>
    </source>
</evidence>
<feature type="compositionally biased region" description="Polar residues" evidence="1">
    <location>
        <begin position="474"/>
        <end position="487"/>
    </location>
</feature>
<proteinExistence type="predicted"/>
<feature type="region of interest" description="Disordered" evidence="1">
    <location>
        <begin position="805"/>
        <end position="833"/>
    </location>
</feature>
<comment type="caution">
    <text evidence="3">The sequence shown here is derived from an EMBL/GenBank/DDBJ whole genome shotgun (WGS) entry which is preliminary data.</text>
</comment>
<feature type="compositionally biased region" description="Basic residues" evidence="1">
    <location>
        <begin position="497"/>
        <end position="510"/>
    </location>
</feature>
<organism evidence="3 4">
    <name type="scientific">Purpureocillium lilacinum</name>
    <name type="common">Paecilomyces lilacinus</name>
    <dbReference type="NCBI Taxonomy" id="33203"/>
    <lineage>
        <taxon>Eukaryota</taxon>
        <taxon>Fungi</taxon>
        <taxon>Dikarya</taxon>
        <taxon>Ascomycota</taxon>
        <taxon>Pezizomycotina</taxon>
        <taxon>Sordariomycetes</taxon>
        <taxon>Hypocreomycetidae</taxon>
        <taxon>Hypocreales</taxon>
        <taxon>Ophiocordycipitaceae</taxon>
        <taxon>Purpureocillium</taxon>
    </lineage>
</organism>
<feature type="compositionally biased region" description="Polar residues" evidence="1">
    <location>
        <begin position="184"/>
        <end position="193"/>
    </location>
</feature>
<evidence type="ECO:0000313" key="3">
    <source>
        <dbReference type="EMBL" id="KAK4092291.1"/>
    </source>
</evidence>
<feature type="region of interest" description="Disordered" evidence="1">
    <location>
        <begin position="603"/>
        <end position="623"/>
    </location>
</feature>
<feature type="domain" description="DUF6590" evidence="2">
    <location>
        <begin position="646"/>
        <end position="794"/>
    </location>
</feature>
<dbReference type="EMBL" id="JAWRVI010000009">
    <property type="protein sequence ID" value="KAK4092291.1"/>
    <property type="molecule type" value="Genomic_DNA"/>
</dbReference>
<feature type="region of interest" description="Disordered" evidence="1">
    <location>
        <begin position="473"/>
        <end position="525"/>
    </location>
</feature>
<dbReference type="PANTHER" id="PTHR35391:SF5">
    <property type="entry name" value="DUF6590 DOMAIN-CONTAINING PROTEIN"/>
    <property type="match status" value="1"/>
</dbReference>
<reference evidence="3 4" key="1">
    <citation type="journal article" date="2024" name="Microbiol. Resour. Announc.">
        <title>Genome annotations for the ascomycete fungi Trichoderma harzianum, Trichoderma aggressivum, and Purpureocillium lilacinum.</title>
        <authorList>
            <person name="Beijen E.P.W."/>
            <person name="Ohm R.A."/>
        </authorList>
    </citation>
    <scope>NUCLEOTIDE SEQUENCE [LARGE SCALE GENOMIC DNA]</scope>
    <source>
        <strain evidence="3 4">CBS 150709</strain>
    </source>
</reference>
<protein>
    <recommendedName>
        <fullName evidence="2">DUF6590 domain-containing protein</fullName>
    </recommendedName>
</protein>
<sequence length="948" mass="103042">MGREAVAAAGRRVRDALSCANLQSGRTRPEQGRNEPENRWEHVRTVHGGGTRPRPPCGMRMAPRANHRPSSISPRCRAIGRTWGTEPSPSTRTIRPALGCSAARALDHLGDSRPQGATFVGLANAMYGRCGQGSGMLCNVDESGHDGPAGIGQPPQRQGKRGVRTSHRAPTTTKPSEAHAHATAQFTTRSRASSGARPLPLARPTGLGERRTGSWCGIHPSIRRRPHPIQPWPTRLVSGAQIDAVNPLALHGPAAPPLPANPRRRRTRTARRGEGQQRQVAHGPAQFPSLAVHARRCNSVRGERDGPSPPPLGAAVIIRRSPAHAICTEYFSSLEPHRLLSSYKNTSLPCPTAGALVCGFPPSRLCVRYPRPWLPVELKVERLTPSGCPRCLWCLRARPRASESGRRQPSARCHHAQAQGKVKGSLTVGCLVGMGLGRRERPPLPGNLDYDWAAPQATPRDIGHLARDFEHLSTTDSYEQQTGEYTVSSGADDKRSGKSKSKGSSKHGSHKRSDEAGTGSSHAGYADQRYEYTDEAAGNYYPQSSDPRTSGAYGSATQAYTKRKVASQSNSHDPRGDEEMQAAMAASHAMYYSQPQSGAESSAAAYGAYYEEEDEGPPTPKPRITAEEELLAEEMDPRYRVEHSVKFQPGEIFKVHWSEPQGAGNDYAPSVSGREEIQNKFGTKFFVGFRRFIVVASDLGHSTCVPILTYGGKGCKKKGVKPAKHGIIYERGHKARLLDKEPALGFPPVKVQMTEEGERLSKESRVNYSKLVTVEHNVKVFFIGSIVGDDWELVQDAVNQCWDQKNRHKRRSGDGAMHASGSSLGMEPEPRTNAHHRAGLARGYGAFAASCNAGLQGSGEERSRGDVADAMGAQQAAIRTTTALMILRRERGAEAGQIGRRRRSCSGCWLASRRVGACMGGRTCGDTGHMVTGEEERFPIYAREHEFS</sequence>
<evidence type="ECO:0000256" key="1">
    <source>
        <dbReference type="SAM" id="MobiDB-lite"/>
    </source>
</evidence>
<dbReference type="Proteomes" id="UP001287286">
    <property type="component" value="Unassembled WGS sequence"/>
</dbReference>
<keyword evidence="4" id="KW-1185">Reference proteome</keyword>
<name>A0ABR0C7G4_PURLI</name>
<evidence type="ECO:0000259" key="2">
    <source>
        <dbReference type="Pfam" id="PF20233"/>
    </source>
</evidence>
<gene>
    <name evidence="3" type="ORF">Purlil1_3544</name>
</gene>
<dbReference type="PANTHER" id="PTHR35391">
    <property type="entry name" value="C2H2-TYPE DOMAIN-CONTAINING PROTEIN-RELATED"/>
    <property type="match status" value="1"/>
</dbReference>
<feature type="region of interest" description="Disordered" evidence="1">
    <location>
        <begin position="141"/>
        <end position="230"/>
    </location>
</feature>
<dbReference type="InterPro" id="IPR046497">
    <property type="entry name" value="DUF6590"/>
</dbReference>